<dbReference type="GO" id="GO:0006508">
    <property type="term" value="P:proteolysis"/>
    <property type="evidence" value="ECO:0007669"/>
    <property type="project" value="InterPro"/>
</dbReference>
<dbReference type="Pfam" id="PF00656">
    <property type="entry name" value="Peptidase_C14"/>
    <property type="match status" value="1"/>
</dbReference>
<gene>
    <name evidence="2" type="ORF">C5Y96_21710</name>
</gene>
<sequence length="497" mass="55642">MVKLAILIAIEQYADSRIKRARYAESDATALAGVLQQHEFAGADRVVILSSEATHKQVKSRVQRAIKGLHHDDELFVYYAGHGFSKKGVNYLTCHDTNPDDLTRTSIKLAWLFDQFQKSACQQVAFFLDACEKGLLTTDDLRDRYAPLNDAELETFFGASQHRACFASCRPGETSHANAKLRHGVWAYHLIETLGGNAPRALERSKSLTAGSLQNYLQQAVPGTLRTLYATKRVQTPWYVDSSEGEFLLADMTELLAQRKGTAKADAGTVRSVTLLAKKAVRVRNLAGFRRSNHTVPTQNNTAADAFLAKIAKEEIDEDINTVFRSLRDLFRFKRTAMNVSNHGDGTATIITPYFNYSIAVHLDENDPSMAIWLRSVDAIKEPDQIFSEPFAQLFDQVFNTVVFEMPQRAELTELIDRLEDFEDDRITLDYDPDVTYCSVSIAGIPGKVSVTPSQLSITHKKPASPRTLLESLLAIQEMFVDRHDVPAISFRDTTKD</sequence>
<dbReference type="Gene3D" id="3.40.50.1460">
    <property type="match status" value="1"/>
</dbReference>
<dbReference type="AlphaFoldDB" id="A0A2S8F1Q0"/>
<dbReference type="InterPro" id="IPR029030">
    <property type="entry name" value="Caspase-like_dom_sf"/>
</dbReference>
<dbReference type="Proteomes" id="UP000240009">
    <property type="component" value="Unassembled WGS sequence"/>
</dbReference>
<evidence type="ECO:0000259" key="1">
    <source>
        <dbReference type="Pfam" id="PF00656"/>
    </source>
</evidence>
<dbReference type="InterPro" id="IPR011600">
    <property type="entry name" value="Pept_C14_caspase"/>
</dbReference>
<evidence type="ECO:0000313" key="2">
    <source>
        <dbReference type="EMBL" id="PQO26069.1"/>
    </source>
</evidence>
<reference evidence="2 3" key="1">
    <citation type="submission" date="2018-02" db="EMBL/GenBank/DDBJ databases">
        <title>Comparative genomes isolates from brazilian mangrove.</title>
        <authorList>
            <person name="Araujo J.E."/>
            <person name="Taketani R.G."/>
            <person name="Silva M.C.P."/>
            <person name="Loureco M.V."/>
            <person name="Andreote F.D."/>
        </authorList>
    </citation>
    <scope>NUCLEOTIDE SEQUENCE [LARGE SCALE GENOMIC DNA]</scope>
    <source>
        <strain evidence="2 3">HEX-2 MGV</strain>
    </source>
</reference>
<protein>
    <recommendedName>
        <fullName evidence="1">Peptidase C14 caspase domain-containing protein</fullName>
    </recommendedName>
</protein>
<organism evidence="2 3">
    <name type="scientific">Blastopirellula marina</name>
    <dbReference type="NCBI Taxonomy" id="124"/>
    <lineage>
        <taxon>Bacteria</taxon>
        <taxon>Pseudomonadati</taxon>
        <taxon>Planctomycetota</taxon>
        <taxon>Planctomycetia</taxon>
        <taxon>Pirellulales</taxon>
        <taxon>Pirellulaceae</taxon>
        <taxon>Blastopirellula</taxon>
    </lineage>
</organism>
<name>A0A2S8F1Q0_9BACT</name>
<dbReference type="SUPFAM" id="SSF52129">
    <property type="entry name" value="Caspase-like"/>
    <property type="match status" value="1"/>
</dbReference>
<evidence type="ECO:0000313" key="3">
    <source>
        <dbReference type="Proteomes" id="UP000240009"/>
    </source>
</evidence>
<proteinExistence type="predicted"/>
<feature type="domain" description="Peptidase C14 caspase" evidence="1">
    <location>
        <begin position="3"/>
        <end position="241"/>
    </location>
</feature>
<comment type="caution">
    <text evidence="2">The sequence shown here is derived from an EMBL/GenBank/DDBJ whole genome shotgun (WGS) entry which is preliminary data.</text>
</comment>
<dbReference type="EMBL" id="PUIA01000069">
    <property type="protein sequence ID" value="PQO26069.1"/>
    <property type="molecule type" value="Genomic_DNA"/>
</dbReference>
<dbReference type="GO" id="GO:0004197">
    <property type="term" value="F:cysteine-type endopeptidase activity"/>
    <property type="evidence" value="ECO:0007669"/>
    <property type="project" value="InterPro"/>
</dbReference>
<dbReference type="PANTHER" id="PTHR22576:SF37">
    <property type="entry name" value="MUCOSA-ASSOCIATED LYMPHOID TISSUE LYMPHOMA TRANSLOCATION PROTEIN 1"/>
    <property type="match status" value="1"/>
</dbReference>
<dbReference type="InterPro" id="IPR052039">
    <property type="entry name" value="Caspase-related_regulators"/>
</dbReference>
<accession>A0A2S8F1Q0</accession>
<dbReference type="PANTHER" id="PTHR22576">
    <property type="entry name" value="MUCOSA ASSOCIATED LYMPHOID TISSUE LYMPHOMA TRANSLOCATION PROTEIN 1/PARACASPASE"/>
    <property type="match status" value="1"/>
</dbReference>